<reference evidence="1" key="1">
    <citation type="journal article" date="2015" name="PeerJ">
        <title>First genomic representation of candidate bacterial phylum KSB3 points to enhanced environmental sensing as a trigger of wastewater bulking.</title>
        <authorList>
            <person name="Sekiguchi Y."/>
            <person name="Ohashi A."/>
            <person name="Parks D.H."/>
            <person name="Yamauchi T."/>
            <person name="Tyson G.W."/>
            <person name="Hugenholtz P."/>
        </authorList>
    </citation>
    <scope>NUCLEOTIDE SEQUENCE [LARGE SCALE GENOMIC DNA]</scope>
</reference>
<evidence type="ECO:0000313" key="2">
    <source>
        <dbReference type="Proteomes" id="UP000030661"/>
    </source>
</evidence>
<evidence type="ECO:0000313" key="1">
    <source>
        <dbReference type="EMBL" id="GAK60206.1"/>
    </source>
</evidence>
<name>A0A081C6K1_VECG1</name>
<proteinExistence type="predicted"/>
<organism evidence="1">
    <name type="scientific">Vecturithrix granuli</name>
    <dbReference type="NCBI Taxonomy" id="1499967"/>
    <lineage>
        <taxon>Bacteria</taxon>
        <taxon>Candidatus Moduliflexota</taxon>
        <taxon>Candidatus Vecturitrichia</taxon>
        <taxon>Candidatus Vecturitrichales</taxon>
        <taxon>Candidatus Vecturitrichaceae</taxon>
        <taxon>Candidatus Vecturithrix</taxon>
    </lineage>
</organism>
<dbReference type="Pfam" id="PF15891">
    <property type="entry name" value="Nuc_deoxyri_tr2"/>
    <property type="match status" value="1"/>
</dbReference>
<dbReference type="AlphaFoldDB" id="A0A081C6K1"/>
<gene>
    <name evidence="1" type="ORF">U27_00097</name>
</gene>
<dbReference type="HOGENOM" id="CLU_1966213_0_0_0"/>
<dbReference type="STRING" id="1499967.U27_00097"/>
<protein>
    <submittedName>
        <fullName evidence="1">Uncharacterized protein</fullName>
    </submittedName>
</protein>
<sequence>MKKVFLTGNREPEWRWDLSDFLTQREVTVFDPADAFPDLSSIFKYLKVLESCDLLIAYFAGIERHPLASVLEVSYASKLAKDVVVVDDIPSQKSWLHFTPYSMSFSDLSGLKAYLAKMLATPPKRPRLIG</sequence>
<accession>A0A081C6K1</accession>
<dbReference type="Proteomes" id="UP000030661">
    <property type="component" value="Unassembled WGS sequence"/>
</dbReference>
<dbReference type="InterPro" id="IPR039470">
    <property type="entry name" value="Nuc_deoxyri_tr2"/>
</dbReference>
<dbReference type="EMBL" id="DF820472">
    <property type="protein sequence ID" value="GAK60206.1"/>
    <property type="molecule type" value="Genomic_DNA"/>
</dbReference>
<keyword evidence="2" id="KW-1185">Reference proteome</keyword>